<evidence type="ECO:0000256" key="1">
    <source>
        <dbReference type="SAM" id="MobiDB-lite"/>
    </source>
</evidence>
<comment type="caution">
    <text evidence="2">The sequence shown here is derived from an EMBL/GenBank/DDBJ whole genome shotgun (WGS) entry which is preliminary data.</text>
</comment>
<feature type="region of interest" description="Disordered" evidence="1">
    <location>
        <begin position="229"/>
        <end position="249"/>
    </location>
</feature>
<name>A0ABQ5K8C8_9EUKA</name>
<sequence length="309" mass="35202">MWFCILELYFPKKEGVPNPALKIIYEKFSYSDPDIRKKVRKEIVPLLKLLFVSYAIEISEDDLYQLYDHSLKSLLCCSSKTHTSLRPLFQALPRPRPPPKENGVRKCISNARTRTSYSKKVTKGKKRRRAWNVMLFNILTSWRKRIPEKDCKAVASSEEFKKFSLRDFEAFLSVVLVQLDQTIRSLLPKQKYWLKKLFDDLSGLRCPPPPSSPSSSSSFSSSSSSFSSSSSSFSSSSSSFSSSSSYSSSPIDVEFIDTDNVPPHYLPGPLSSFLDRAPSPRGPSSFNYEDSDDSELDIKKEIYEDEKEL</sequence>
<dbReference type="EMBL" id="BQXS01012705">
    <property type="protein sequence ID" value="GKT27119.1"/>
    <property type="molecule type" value="Genomic_DNA"/>
</dbReference>
<protein>
    <submittedName>
        <fullName evidence="2">Uncharacterized protein</fullName>
    </submittedName>
</protein>
<evidence type="ECO:0000313" key="2">
    <source>
        <dbReference type="EMBL" id="GKT27119.1"/>
    </source>
</evidence>
<gene>
    <name evidence="2" type="ORF">ADUPG1_013624</name>
</gene>
<organism evidence="2 3">
    <name type="scientific">Aduncisulcus paluster</name>
    <dbReference type="NCBI Taxonomy" id="2918883"/>
    <lineage>
        <taxon>Eukaryota</taxon>
        <taxon>Metamonada</taxon>
        <taxon>Carpediemonas-like organisms</taxon>
        <taxon>Aduncisulcus</taxon>
    </lineage>
</organism>
<accession>A0ABQ5K8C8</accession>
<dbReference type="Proteomes" id="UP001057375">
    <property type="component" value="Unassembled WGS sequence"/>
</dbReference>
<keyword evidence="3" id="KW-1185">Reference proteome</keyword>
<feature type="region of interest" description="Disordered" evidence="1">
    <location>
        <begin position="267"/>
        <end position="309"/>
    </location>
</feature>
<reference evidence="2" key="1">
    <citation type="submission" date="2022-03" db="EMBL/GenBank/DDBJ databases">
        <title>Draft genome sequence of Aduncisulcus paluster, a free-living microaerophilic Fornicata.</title>
        <authorList>
            <person name="Yuyama I."/>
            <person name="Kume K."/>
            <person name="Tamura T."/>
            <person name="Inagaki Y."/>
            <person name="Hashimoto T."/>
        </authorList>
    </citation>
    <scope>NUCLEOTIDE SEQUENCE</scope>
    <source>
        <strain evidence="2">NY0171</strain>
    </source>
</reference>
<evidence type="ECO:0000313" key="3">
    <source>
        <dbReference type="Proteomes" id="UP001057375"/>
    </source>
</evidence>
<proteinExistence type="predicted"/>